<dbReference type="Proteomes" id="UP000237000">
    <property type="component" value="Unassembled WGS sequence"/>
</dbReference>
<evidence type="ECO:0000313" key="2">
    <source>
        <dbReference type="Proteomes" id="UP000237000"/>
    </source>
</evidence>
<organism evidence="1 2">
    <name type="scientific">Trema orientale</name>
    <name type="common">Charcoal tree</name>
    <name type="synonym">Celtis orientalis</name>
    <dbReference type="NCBI Taxonomy" id="63057"/>
    <lineage>
        <taxon>Eukaryota</taxon>
        <taxon>Viridiplantae</taxon>
        <taxon>Streptophyta</taxon>
        <taxon>Embryophyta</taxon>
        <taxon>Tracheophyta</taxon>
        <taxon>Spermatophyta</taxon>
        <taxon>Magnoliopsida</taxon>
        <taxon>eudicotyledons</taxon>
        <taxon>Gunneridae</taxon>
        <taxon>Pentapetalae</taxon>
        <taxon>rosids</taxon>
        <taxon>fabids</taxon>
        <taxon>Rosales</taxon>
        <taxon>Cannabaceae</taxon>
        <taxon>Trema</taxon>
    </lineage>
</organism>
<evidence type="ECO:0000313" key="1">
    <source>
        <dbReference type="EMBL" id="PON88635.1"/>
    </source>
</evidence>
<reference evidence="2" key="1">
    <citation type="submission" date="2016-06" db="EMBL/GenBank/DDBJ databases">
        <title>Parallel loss of symbiosis genes in relatives of nitrogen-fixing non-legume Parasponia.</title>
        <authorList>
            <person name="Van Velzen R."/>
            <person name="Holmer R."/>
            <person name="Bu F."/>
            <person name="Rutten L."/>
            <person name="Van Zeijl A."/>
            <person name="Liu W."/>
            <person name="Santuari L."/>
            <person name="Cao Q."/>
            <person name="Sharma T."/>
            <person name="Shen D."/>
            <person name="Roswanjaya Y."/>
            <person name="Wardhani T."/>
            <person name="Kalhor M.S."/>
            <person name="Jansen J."/>
            <person name="Van den Hoogen J."/>
            <person name="Gungor B."/>
            <person name="Hartog M."/>
            <person name="Hontelez J."/>
            <person name="Verver J."/>
            <person name="Yang W.-C."/>
            <person name="Schijlen E."/>
            <person name="Repin R."/>
            <person name="Schilthuizen M."/>
            <person name="Schranz E."/>
            <person name="Heidstra R."/>
            <person name="Miyata K."/>
            <person name="Fedorova E."/>
            <person name="Kohlen W."/>
            <person name="Bisseling T."/>
            <person name="Smit S."/>
            <person name="Geurts R."/>
        </authorList>
    </citation>
    <scope>NUCLEOTIDE SEQUENCE [LARGE SCALE GENOMIC DNA]</scope>
    <source>
        <strain evidence="2">cv. RG33-2</strain>
    </source>
</reference>
<dbReference type="InParanoid" id="A0A2P5ET05"/>
<dbReference type="AlphaFoldDB" id="A0A2P5ET05"/>
<proteinExistence type="predicted"/>
<gene>
    <name evidence="1" type="ORF">TorRG33x02_155400</name>
</gene>
<protein>
    <submittedName>
        <fullName evidence="1">Uncharacterized protein</fullName>
    </submittedName>
</protein>
<keyword evidence="2" id="KW-1185">Reference proteome</keyword>
<comment type="caution">
    <text evidence="1">The sequence shown here is derived from an EMBL/GenBank/DDBJ whole genome shotgun (WGS) entry which is preliminary data.</text>
</comment>
<name>A0A2P5ET05_TREOI</name>
<sequence>MGIVGPTSSIVRHVDNVGPILGSFAMWTASCYTVAGKPFSGHVARTRHLKARPVVEGQS</sequence>
<dbReference type="EMBL" id="JXTC01000103">
    <property type="protein sequence ID" value="PON88635.1"/>
    <property type="molecule type" value="Genomic_DNA"/>
</dbReference>
<accession>A0A2P5ET05</accession>